<name>A0AAV5S0V6_MAUHU</name>
<dbReference type="EMBL" id="BTGD01000011">
    <property type="protein sequence ID" value="GMM57363.1"/>
    <property type="molecule type" value="Genomic_DNA"/>
</dbReference>
<dbReference type="AlphaFoldDB" id="A0AAV5S0V6"/>
<proteinExistence type="predicted"/>
<dbReference type="Proteomes" id="UP001377567">
    <property type="component" value="Unassembled WGS sequence"/>
</dbReference>
<keyword evidence="3" id="KW-1185">Reference proteome</keyword>
<gene>
    <name evidence="2" type="ORF">DAKH74_039790</name>
</gene>
<evidence type="ECO:0000313" key="2">
    <source>
        <dbReference type="EMBL" id="GMM57363.1"/>
    </source>
</evidence>
<organism evidence="2 3">
    <name type="scientific">Maudiozyma humilis</name>
    <name type="common">Sour dough yeast</name>
    <name type="synonym">Kazachstania humilis</name>
    <dbReference type="NCBI Taxonomy" id="51915"/>
    <lineage>
        <taxon>Eukaryota</taxon>
        <taxon>Fungi</taxon>
        <taxon>Dikarya</taxon>
        <taxon>Ascomycota</taxon>
        <taxon>Saccharomycotina</taxon>
        <taxon>Saccharomycetes</taxon>
        <taxon>Saccharomycetales</taxon>
        <taxon>Saccharomycetaceae</taxon>
        <taxon>Maudiozyma</taxon>
    </lineage>
</organism>
<evidence type="ECO:0000256" key="1">
    <source>
        <dbReference type="SAM" id="MobiDB-lite"/>
    </source>
</evidence>
<feature type="compositionally biased region" description="Polar residues" evidence="1">
    <location>
        <begin position="24"/>
        <end position="35"/>
    </location>
</feature>
<accession>A0AAV5S0V6</accession>
<feature type="compositionally biased region" description="Polar residues" evidence="1">
    <location>
        <begin position="1"/>
        <end position="10"/>
    </location>
</feature>
<feature type="region of interest" description="Disordered" evidence="1">
    <location>
        <begin position="1"/>
        <end position="78"/>
    </location>
</feature>
<protein>
    <submittedName>
        <fullName evidence="2">Uncharacterized protein</fullName>
    </submittedName>
</protein>
<comment type="caution">
    <text evidence="2">The sequence shown here is derived from an EMBL/GenBank/DDBJ whole genome shotgun (WGS) entry which is preliminary data.</text>
</comment>
<evidence type="ECO:0000313" key="3">
    <source>
        <dbReference type="Proteomes" id="UP001377567"/>
    </source>
</evidence>
<reference evidence="2 3" key="1">
    <citation type="journal article" date="2023" name="Elife">
        <title>Identification of key yeast species and microbe-microbe interactions impacting larval growth of Drosophila in the wild.</title>
        <authorList>
            <person name="Mure A."/>
            <person name="Sugiura Y."/>
            <person name="Maeda R."/>
            <person name="Honda K."/>
            <person name="Sakurai N."/>
            <person name="Takahashi Y."/>
            <person name="Watada M."/>
            <person name="Katoh T."/>
            <person name="Gotoh A."/>
            <person name="Gotoh Y."/>
            <person name="Taniguchi I."/>
            <person name="Nakamura K."/>
            <person name="Hayashi T."/>
            <person name="Katayama T."/>
            <person name="Uemura T."/>
            <person name="Hattori Y."/>
        </authorList>
    </citation>
    <scope>NUCLEOTIDE SEQUENCE [LARGE SCALE GENOMIC DNA]</scope>
    <source>
        <strain evidence="2 3">KH-74</strain>
    </source>
</reference>
<sequence length="78" mass="8195">MATCQIQGGLQKSPDTRALRLSPGINTPSQSTRDTSYAPHLRPHNAEQSGSGTRPPPKDPNASKTQTGKPSSAAINTQ</sequence>
<feature type="compositionally biased region" description="Polar residues" evidence="1">
    <location>
        <begin position="62"/>
        <end position="78"/>
    </location>
</feature>